<evidence type="ECO:0000313" key="3">
    <source>
        <dbReference type="EMBL" id="GJE87221.1"/>
    </source>
</evidence>
<feature type="region of interest" description="Disordered" evidence="1">
    <location>
        <begin position="375"/>
        <end position="401"/>
    </location>
</feature>
<protein>
    <submittedName>
        <fullName evidence="3">Uncharacterized protein</fullName>
    </submittedName>
</protein>
<keyword evidence="2" id="KW-0812">Transmembrane</keyword>
<proteinExistence type="predicted"/>
<comment type="caution">
    <text evidence="3">The sequence shown here is derived from an EMBL/GenBank/DDBJ whole genome shotgun (WGS) entry which is preliminary data.</text>
</comment>
<feature type="transmembrane region" description="Helical" evidence="2">
    <location>
        <begin position="36"/>
        <end position="54"/>
    </location>
</feature>
<reference evidence="3 4" key="1">
    <citation type="submission" date="2021-08" db="EMBL/GenBank/DDBJ databases">
        <title>Draft Genome Sequence of Phanerochaete sordida strain YK-624.</title>
        <authorList>
            <person name="Mori T."/>
            <person name="Dohra H."/>
            <person name="Suzuki T."/>
            <person name="Kawagishi H."/>
            <person name="Hirai H."/>
        </authorList>
    </citation>
    <scope>NUCLEOTIDE SEQUENCE [LARGE SCALE GENOMIC DNA]</scope>
    <source>
        <strain evidence="3 4">YK-624</strain>
    </source>
</reference>
<feature type="transmembrane region" description="Helical" evidence="2">
    <location>
        <begin position="241"/>
        <end position="265"/>
    </location>
</feature>
<feature type="transmembrane region" description="Helical" evidence="2">
    <location>
        <begin position="166"/>
        <end position="184"/>
    </location>
</feature>
<feature type="transmembrane region" description="Helical" evidence="2">
    <location>
        <begin position="134"/>
        <end position="154"/>
    </location>
</feature>
<keyword evidence="2" id="KW-0472">Membrane</keyword>
<evidence type="ECO:0000256" key="1">
    <source>
        <dbReference type="SAM" id="MobiDB-lite"/>
    </source>
</evidence>
<keyword evidence="2" id="KW-1133">Transmembrane helix</keyword>
<feature type="transmembrane region" description="Helical" evidence="2">
    <location>
        <begin position="66"/>
        <end position="90"/>
    </location>
</feature>
<keyword evidence="4" id="KW-1185">Reference proteome</keyword>
<dbReference type="OrthoDB" id="2757163at2759"/>
<evidence type="ECO:0000256" key="2">
    <source>
        <dbReference type="SAM" id="Phobius"/>
    </source>
</evidence>
<dbReference type="EMBL" id="BPQB01000006">
    <property type="protein sequence ID" value="GJE87221.1"/>
    <property type="molecule type" value="Genomic_DNA"/>
</dbReference>
<feature type="transmembrane region" description="Helical" evidence="2">
    <location>
        <begin position="204"/>
        <end position="220"/>
    </location>
</feature>
<evidence type="ECO:0000313" key="4">
    <source>
        <dbReference type="Proteomes" id="UP000703269"/>
    </source>
</evidence>
<accession>A0A9P3L9F8</accession>
<name>A0A9P3L9F8_9APHY</name>
<gene>
    <name evidence="3" type="ORF">PsYK624_033040</name>
</gene>
<organism evidence="3 4">
    <name type="scientific">Phanerochaete sordida</name>
    <dbReference type="NCBI Taxonomy" id="48140"/>
    <lineage>
        <taxon>Eukaryota</taxon>
        <taxon>Fungi</taxon>
        <taxon>Dikarya</taxon>
        <taxon>Basidiomycota</taxon>
        <taxon>Agaricomycotina</taxon>
        <taxon>Agaricomycetes</taxon>
        <taxon>Polyporales</taxon>
        <taxon>Phanerochaetaceae</taxon>
        <taxon>Phanerochaete</taxon>
    </lineage>
</organism>
<dbReference type="Proteomes" id="UP000703269">
    <property type="component" value="Unassembled WGS sequence"/>
</dbReference>
<dbReference type="AlphaFoldDB" id="A0A9P3L9F8"/>
<sequence length="401" mass="43490">MASSTEHETDIGNLHAYINLIGAFVSQSLSRVVTESIAFGVYTALFAFTMAVTIRSRSPLRSRKATLLAVLFTMYALAVVHLGLSLSQLFEDDKRSTVMRELALTCAANSDGAMGTERCAAVPRGYDVAAGAQLTWVSSAPVTVNSILGDVVVLWRAWALWPRSRIVKIVSVLLIVSCTAMSTWNTVAKYTFRIYDSSPATLPSWFANLWATALIGSRAWQHRRHVLVHLHSSFRSSTERVLLLLVESGVLYCLFGALFTLPSIVNFLADFVPALRAFEATPFSRALYVIEAGPLIDILGMYPTAVILLMELSNHYAHRALSANDMPTLPLPCPAGPARTCAPPWAPVVEGTAPCDPAGENLHLRLSEAVSSSATFVEPAETAGELDAEKPRDLDTLPAVQ</sequence>
<feature type="transmembrane region" description="Helical" evidence="2">
    <location>
        <begin position="285"/>
        <end position="309"/>
    </location>
</feature>